<dbReference type="GO" id="GO:0016020">
    <property type="term" value="C:membrane"/>
    <property type="evidence" value="ECO:0007669"/>
    <property type="project" value="UniProtKB-SubCell"/>
</dbReference>
<dbReference type="Proteomes" id="UP000444980">
    <property type="component" value="Unassembled WGS sequence"/>
</dbReference>
<dbReference type="PANTHER" id="PTHR31885">
    <property type="entry name" value="GH04784P"/>
    <property type="match status" value="1"/>
</dbReference>
<evidence type="ECO:0000256" key="3">
    <source>
        <dbReference type="ARBA" id="ARBA00022692"/>
    </source>
</evidence>
<keyword evidence="4" id="KW-1133">Transmembrane helix</keyword>
<dbReference type="InterPro" id="IPR012506">
    <property type="entry name" value="TMEM86B-like"/>
</dbReference>
<evidence type="ECO:0000256" key="5">
    <source>
        <dbReference type="ARBA" id="ARBA00023136"/>
    </source>
</evidence>
<dbReference type="Pfam" id="PF07947">
    <property type="entry name" value="YhhN"/>
    <property type="match status" value="1"/>
</dbReference>
<keyword evidence="5" id="KW-0472">Membrane</keyword>
<comment type="similarity">
    <text evidence="2">Belongs to the TMEM86 family.</text>
</comment>
<keyword evidence="3" id="KW-0812">Transmembrane</keyword>
<evidence type="ECO:0000256" key="1">
    <source>
        <dbReference type="ARBA" id="ARBA00004141"/>
    </source>
</evidence>
<sequence length="209" mass="22061">MATIAGARSHRRLAGATKPLPMAILAVRTATQPDISPVDRALTLGAIGFSMAGDYWMFREEFEPLESPAKNRYLAKGGAFFAGAQVCYQAVFARRGARYSWRGFAPRMALMGEPAAVVAAKAPSVLPVLGPYGALLAGMSTLAGQSGRQAAAGGLLFQASDAVIMNRRHLASSPTLRSALEAWVLGSYFGAQYLLVDSLLTAPRSTPQA</sequence>
<name>A0A7I9V0Z3_9ACTN</name>
<reference evidence="7" key="1">
    <citation type="submission" date="2019-06" db="EMBL/GenBank/DDBJ databases">
        <title>Gordonia isolated from sludge of a wastewater treatment plant.</title>
        <authorList>
            <person name="Tamura T."/>
            <person name="Aoyama K."/>
            <person name="Kang Y."/>
            <person name="Saito S."/>
            <person name="Akiyama N."/>
            <person name="Yazawa K."/>
            <person name="Gonoi T."/>
            <person name="Mikami Y."/>
        </authorList>
    </citation>
    <scope>NUCLEOTIDE SEQUENCE [LARGE SCALE GENOMIC DNA]</scope>
    <source>
        <strain evidence="7">NBRC 107697</strain>
    </source>
</reference>
<organism evidence="6 7">
    <name type="scientific">Gordonia crocea</name>
    <dbReference type="NCBI Taxonomy" id="589162"/>
    <lineage>
        <taxon>Bacteria</taxon>
        <taxon>Bacillati</taxon>
        <taxon>Actinomycetota</taxon>
        <taxon>Actinomycetes</taxon>
        <taxon>Mycobacteriales</taxon>
        <taxon>Gordoniaceae</taxon>
        <taxon>Gordonia</taxon>
    </lineage>
</organism>
<comment type="caution">
    <text evidence="6">The sequence shown here is derived from an EMBL/GenBank/DDBJ whole genome shotgun (WGS) entry which is preliminary data.</text>
</comment>
<dbReference type="GO" id="GO:0016787">
    <property type="term" value="F:hydrolase activity"/>
    <property type="evidence" value="ECO:0007669"/>
    <property type="project" value="TreeGrafter"/>
</dbReference>
<evidence type="ECO:0000256" key="2">
    <source>
        <dbReference type="ARBA" id="ARBA00007375"/>
    </source>
</evidence>
<evidence type="ECO:0008006" key="8">
    <source>
        <dbReference type="Google" id="ProtNLM"/>
    </source>
</evidence>
<dbReference type="EMBL" id="BJOU01000011">
    <property type="protein sequence ID" value="GED98801.1"/>
    <property type="molecule type" value="Genomic_DNA"/>
</dbReference>
<proteinExistence type="inferred from homology"/>
<evidence type="ECO:0000256" key="4">
    <source>
        <dbReference type="ARBA" id="ARBA00022989"/>
    </source>
</evidence>
<comment type="subcellular location">
    <subcellularLocation>
        <location evidence="1">Membrane</location>
        <topology evidence="1">Multi-pass membrane protein</topology>
    </subcellularLocation>
</comment>
<accession>A0A7I9V0Z3</accession>
<evidence type="ECO:0000313" key="6">
    <source>
        <dbReference type="EMBL" id="GED98801.1"/>
    </source>
</evidence>
<keyword evidence="7" id="KW-1185">Reference proteome</keyword>
<protein>
    <recommendedName>
        <fullName evidence="8">Lysoplasmalogenase</fullName>
    </recommendedName>
</protein>
<evidence type="ECO:0000313" key="7">
    <source>
        <dbReference type="Proteomes" id="UP000444980"/>
    </source>
</evidence>
<dbReference type="PANTHER" id="PTHR31885:SF6">
    <property type="entry name" value="GH04784P"/>
    <property type="match status" value="1"/>
</dbReference>
<dbReference type="AlphaFoldDB" id="A0A7I9V0Z3"/>
<dbReference type="RefSeq" id="WP_228460912.1">
    <property type="nucleotide sequence ID" value="NZ_BJOU01000011.1"/>
</dbReference>
<gene>
    <name evidence="6" type="ORF">nbrc107697_28400</name>
</gene>